<sequence>MLRNNNKRILWTFLNYLFMTVNELLPSVTTLSHVDKIRLVQIMLEQLANDAVNSAQQKSLSSETFNPRYFFGADHQSKQIIDDYIASSREEWH</sequence>
<evidence type="ECO:0000313" key="1">
    <source>
        <dbReference type="EMBL" id="ABB28646.1"/>
    </source>
</evidence>
<dbReference type="HOGENOM" id="CLU_185898_0_0_10"/>
<accession>Q3AQS9</accession>
<gene>
    <name evidence="1" type="ordered locus">Cag_1388</name>
</gene>
<protein>
    <submittedName>
        <fullName evidence="1">Uncharacterized protein</fullName>
    </submittedName>
</protein>
<dbReference type="STRING" id="340177.Cag_1388"/>
<proteinExistence type="predicted"/>
<dbReference type="AlphaFoldDB" id="Q3AQS9"/>
<dbReference type="EMBL" id="CP000108">
    <property type="protein sequence ID" value="ABB28646.1"/>
    <property type="molecule type" value="Genomic_DNA"/>
</dbReference>
<dbReference type="KEGG" id="cch:Cag_1388"/>
<organism evidence="1">
    <name type="scientific">Chlorobium chlorochromatii (strain CaD3)</name>
    <dbReference type="NCBI Taxonomy" id="340177"/>
    <lineage>
        <taxon>Bacteria</taxon>
        <taxon>Pseudomonadati</taxon>
        <taxon>Chlorobiota</taxon>
        <taxon>Chlorobiia</taxon>
        <taxon>Chlorobiales</taxon>
        <taxon>Chlorobiaceae</taxon>
        <taxon>Chlorobium/Pelodictyon group</taxon>
        <taxon>Chlorobium</taxon>
    </lineage>
</organism>
<name>Q3AQS9_CHLCH</name>
<reference evidence="1" key="1">
    <citation type="submission" date="2005-08" db="EMBL/GenBank/DDBJ databases">
        <title>Complete sequence of Chlorobium chlorochromatii CaD3.</title>
        <authorList>
            <person name="Copeland A."/>
            <person name="Lucas S."/>
            <person name="Lapidus A."/>
            <person name="Barry K."/>
            <person name="Detter J.C."/>
            <person name="Glavina T."/>
            <person name="Hammon N."/>
            <person name="Israni S."/>
            <person name="Pitluck S."/>
            <person name="Bryant D."/>
            <person name="Schmutz J."/>
            <person name="Larimer F."/>
            <person name="Land M."/>
            <person name="Kyrpides N."/>
            <person name="Ivanova N."/>
            <person name="Richardson P."/>
        </authorList>
    </citation>
    <scope>NUCLEOTIDE SEQUENCE [LARGE SCALE GENOMIC DNA]</scope>
    <source>
        <strain evidence="1">CaD3</strain>
    </source>
</reference>